<sequence length="263" mass="28320">MSGQSRSPIIVQTIGTLRTIGRCTLCGRVAPNLKSSRGSLGPAASSSSPAAWEASVVDDLAETQASTRSHLLGSPAAASAQNLGRPTVGPTGVSWNPYRPPKHGLCTSDVTKELLLPAELAMESKKWQPELKDDLGKPQIDGSGGVELPITVTIPRTEAESGLLGGKHTIYVLQVTSFGLTSLCKHSFEDFEQLHAQISSKVSFQLPTLPRNYWWGNDDPNTVQERVPRLAVFLQQLLAQPDILSDGEELLMRFLNMPKAGRG</sequence>
<dbReference type="Proteomes" id="UP001152797">
    <property type="component" value="Unassembled WGS sequence"/>
</dbReference>
<dbReference type="GO" id="GO:0035091">
    <property type="term" value="F:phosphatidylinositol binding"/>
    <property type="evidence" value="ECO:0007669"/>
    <property type="project" value="InterPro"/>
</dbReference>
<dbReference type="PROSITE" id="PS50195">
    <property type="entry name" value="PX"/>
    <property type="match status" value="1"/>
</dbReference>
<dbReference type="AlphaFoldDB" id="A0A9P1CPH5"/>
<dbReference type="EMBL" id="CAMXCT020001890">
    <property type="protein sequence ID" value="CAL1147301.1"/>
    <property type="molecule type" value="Genomic_DNA"/>
</dbReference>
<comment type="caution">
    <text evidence="3">The sequence shown here is derived from an EMBL/GenBank/DDBJ whole genome shotgun (WGS) entry which is preliminary data.</text>
</comment>
<name>A0A9P1CPH5_9DINO</name>
<dbReference type="Pfam" id="PF00787">
    <property type="entry name" value="PX"/>
    <property type="match status" value="1"/>
</dbReference>
<dbReference type="SMART" id="SM00312">
    <property type="entry name" value="PX"/>
    <property type="match status" value="1"/>
</dbReference>
<gene>
    <name evidence="3" type="ORF">C1SCF055_LOCUS20626</name>
</gene>
<dbReference type="Gene3D" id="3.30.1520.10">
    <property type="entry name" value="Phox-like domain"/>
    <property type="match status" value="1"/>
</dbReference>
<keyword evidence="5" id="KW-1185">Reference proteome</keyword>
<evidence type="ECO:0000259" key="2">
    <source>
        <dbReference type="PROSITE" id="PS50195"/>
    </source>
</evidence>
<dbReference type="InterPro" id="IPR036871">
    <property type="entry name" value="PX_dom_sf"/>
</dbReference>
<dbReference type="EMBL" id="CAMXCT030001890">
    <property type="protein sequence ID" value="CAL4781238.1"/>
    <property type="molecule type" value="Genomic_DNA"/>
</dbReference>
<dbReference type="InterPro" id="IPR001683">
    <property type="entry name" value="PX_dom"/>
</dbReference>
<evidence type="ECO:0000256" key="1">
    <source>
        <dbReference type="SAM" id="MobiDB-lite"/>
    </source>
</evidence>
<evidence type="ECO:0000313" key="5">
    <source>
        <dbReference type="Proteomes" id="UP001152797"/>
    </source>
</evidence>
<dbReference type="SUPFAM" id="SSF64268">
    <property type="entry name" value="PX domain"/>
    <property type="match status" value="1"/>
</dbReference>
<evidence type="ECO:0000313" key="3">
    <source>
        <dbReference type="EMBL" id="CAI3993926.1"/>
    </source>
</evidence>
<dbReference type="CDD" id="cd06093">
    <property type="entry name" value="PX_domain"/>
    <property type="match status" value="1"/>
</dbReference>
<reference evidence="3" key="1">
    <citation type="submission" date="2022-10" db="EMBL/GenBank/DDBJ databases">
        <authorList>
            <person name="Chen Y."/>
            <person name="Dougan E. K."/>
            <person name="Chan C."/>
            <person name="Rhodes N."/>
            <person name="Thang M."/>
        </authorList>
    </citation>
    <scope>NUCLEOTIDE SEQUENCE</scope>
</reference>
<feature type="domain" description="PX" evidence="2">
    <location>
        <begin position="149"/>
        <end position="261"/>
    </location>
</feature>
<accession>A0A9P1CPH5</accession>
<proteinExistence type="predicted"/>
<evidence type="ECO:0000313" key="4">
    <source>
        <dbReference type="EMBL" id="CAL4781238.1"/>
    </source>
</evidence>
<dbReference type="OrthoDB" id="445537at2759"/>
<feature type="region of interest" description="Disordered" evidence="1">
    <location>
        <begin position="73"/>
        <end position="100"/>
    </location>
</feature>
<organism evidence="3">
    <name type="scientific">Cladocopium goreaui</name>
    <dbReference type="NCBI Taxonomy" id="2562237"/>
    <lineage>
        <taxon>Eukaryota</taxon>
        <taxon>Sar</taxon>
        <taxon>Alveolata</taxon>
        <taxon>Dinophyceae</taxon>
        <taxon>Suessiales</taxon>
        <taxon>Symbiodiniaceae</taxon>
        <taxon>Cladocopium</taxon>
    </lineage>
</organism>
<reference evidence="4 5" key="2">
    <citation type="submission" date="2024-05" db="EMBL/GenBank/DDBJ databases">
        <authorList>
            <person name="Chen Y."/>
            <person name="Shah S."/>
            <person name="Dougan E. K."/>
            <person name="Thang M."/>
            <person name="Chan C."/>
        </authorList>
    </citation>
    <scope>NUCLEOTIDE SEQUENCE [LARGE SCALE GENOMIC DNA]</scope>
</reference>
<protein>
    <submittedName>
        <fullName evidence="4">Diaminopropionate ammonia-lyase</fullName>
    </submittedName>
</protein>
<dbReference type="EMBL" id="CAMXCT010001890">
    <property type="protein sequence ID" value="CAI3993926.1"/>
    <property type="molecule type" value="Genomic_DNA"/>
</dbReference>